<reference evidence="4 5" key="1">
    <citation type="submission" date="2018-12" db="EMBL/GenBank/DDBJ databases">
        <title>Complete Genome Sequence of the Corallopyronin A producing Myxobacterium Corallococcus coralloides B035.</title>
        <authorList>
            <person name="Bouhired S.M."/>
            <person name="Rupp O."/>
            <person name="Blom J."/>
            <person name="Schaeberle T.F."/>
            <person name="Kehraus S."/>
            <person name="Schiefer A."/>
            <person name="Pfarr K."/>
            <person name="Goesmann A."/>
            <person name="Hoerauf A."/>
            <person name="Koenig G.M."/>
        </authorList>
    </citation>
    <scope>NUCLEOTIDE SEQUENCE [LARGE SCALE GENOMIC DNA]</scope>
    <source>
        <strain evidence="4 5">B035</strain>
    </source>
</reference>
<feature type="domain" description="DUF6596" evidence="3">
    <location>
        <begin position="183"/>
        <end position="283"/>
    </location>
</feature>
<dbReference type="NCBIfam" id="TIGR02937">
    <property type="entry name" value="sigma70-ECF"/>
    <property type="match status" value="1"/>
</dbReference>
<dbReference type="InterPro" id="IPR013325">
    <property type="entry name" value="RNA_pol_sigma_r2"/>
</dbReference>
<dbReference type="GO" id="GO:0003677">
    <property type="term" value="F:DNA binding"/>
    <property type="evidence" value="ECO:0007669"/>
    <property type="project" value="InterPro"/>
</dbReference>
<evidence type="ECO:0000313" key="5">
    <source>
        <dbReference type="Proteomes" id="UP000288758"/>
    </source>
</evidence>
<sequence>MSKAQAAVHAVWRIESARLIAGLARMVRDVGQAEELAQDALVVALEKWPVSGVPENPGAWLMATAKRRAIDEMRRHKLLARKHEELGHGLEEAEVPDLDAALDDDVGDDLLRLIFTSCHPVLSPEARVALTLRLLGGLTTDEIARAFLVPEPTVAQRIVRAKRTLAEKGVPFEVPHGEELAARLASVLEVVYLIFNEGYAATAGDGWMRPELCQDALRLGRILAELAPGEPEVHGLVALMEIQASRSRARVGPSGEPVLLLEQNRALWDQLLIRRGLAALERSEKAGPAGPYTLQASIAACHARARTPEETDWPRIAALYAVLARLTPSPVVELNRAVALSMAFGPAVGLELVDQLVAEPSLKHYHLLPSVRGDLLQKLGRLKEAKAEFERAASLTRNAKEQALLRARATACSGEKPS</sequence>
<dbReference type="GO" id="GO:0006352">
    <property type="term" value="P:DNA-templated transcription initiation"/>
    <property type="evidence" value="ECO:0007669"/>
    <property type="project" value="InterPro"/>
</dbReference>
<dbReference type="EMBL" id="CP034669">
    <property type="protein sequence ID" value="QAT87150.1"/>
    <property type="molecule type" value="Genomic_DNA"/>
</dbReference>
<name>A0A410RZ68_CORCK</name>
<dbReference type="PANTHER" id="PTHR47756:SF1">
    <property type="entry name" value="BLL0085 PROTEIN"/>
    <property type="match status" value="1"/>
</dbReference>
<proteinExistence type="predicted"/>
<dbReference type="Gene3D" id="1.10.10.10">
    <property type="entry name" value="Winged helix-like DNA-binding domain superfamily/Winged helix DNA-binding domain"/>
    <property type="match status" value="1"/>
</dbReference>
<evidence type="ECO:0000313" key="4">
    <source>
        <dbReference type="EMBL" id="QAT87150.1"/>
    </source>
</evidence>
<dbReference type="InterPro" id="IPR036388">
    <property type="entry name" value="WH-like_DNA-bd_sf"/>
</dbReference>
<evidence type="ECO:0000259" key="2">
    <source>
        <dbReference type="Pfam" id="PF08281"/>
    </source>
</evidence>
<feature type="domain" description="RNA polymerase sigma-70 region 2" evidence="1">
    <location>
        <begin position="19"/>
        <end position="77"/>
    </location>
</feature>
<dbReference type="InterPro" id="IPR013249">
    <property type="entry name" value="RNA_pol_sigma70_r4_t2"/>
</dbReference>
<evidence type="ECO:0000259" key="3">
    <source>
        <dbReference type="Pfam" id="PF20239"/>
    </source>
</evidence>
<dbReference type="AlphaFoldDB" id="A0A410RZ68"/>
<dbReference type="Gene3D" id="1.10.1740.10">
    <property type="match status" value="1"/>
</dbReference>
<protein>
    <submittedName>
        <fullName evidence="4">ECF subfamily RNA polymerase sigma factor</fullName>
    </submittedName>
</protein>
<dbReference type="InterPro" id="IPR046531">
    <property type="entry name" value="DUF6596"/>
</dbReference>
<organism evidence="4 5">
    <name type="scientific">Corallococcus coralloides</name>
    <name type="common">Myxococcus coralloides</name>
    <dbReference type="NCBI Taxonomy" id="184914"/>
    <lineage>
        <taxon>Bacteria</taxon>
        <taxon>Pseudomonadati</taxon>
        <taxon>Myxococcota</taxon>
        <taxon>Myxococcia</taxon>
        <taxon>Myxococcales</taxon>
        <taxon>Cystobacterineae</taxon>
        <taxon>Myxococcaceae</taxon>
        <taxon>Corallococcus</taxon>
    </lineage>
</organism>
<dbReference type="GO" id="GO:0016987">
    <property type="term" value="F:sigma factor activity"/>
    <property type="evidence" value="ECO:0007669"/>
    <property type="project" value="InterPro"/>
</dbReference>
<accession>A0A410RZ68</accession>
<dbReference type="PANTHER" id="PTHR47756">
    <property type="entry name" value="BLL6612 PROTEIN-RELATED"/>
    <property type="match status" value="1"/>
</dbReference>
<dbReference type="InterPro" id="IPR013324">
    <property type="entry name" value="RNA_pol_sigma_r3/r4-like"/>
</dbReference>
<dbReference type="Pfam" id="PF20239">
    <property type="entry name" value="DUF6596"/>
    <property type="match status" value="1"/>
</dbReference>
<dbReference type="SUPFAM" id="SSF88659">
    <property type="entry name" value="Sigma3 and sigma4 domains of RNA polymerase sigma factors"/>
    <property type="match status" value="1"/>
</dbReference>
<gene>
    <name evidence="4" type="ORF">EJ065_5617</name>
</gene>
<evidence type="ECO:0000259" key="1">
    <source>
        <dbReference type="Pfam" id="PF04542"/>
    </source>
</evidence>
<dbReference type="Pfam" id="PF04542">
    <property type="entry name" value="Sigma70_r2"/>
    <property type="match status" value="1"/>
</dbReference>
<dbReference type="Pfam" id="PF08281">
    <property type="entry name" value="Sigma70_r4_2"/>
    <property type="match status" value="1"/>
</dbReference>
<feature type="domain" description="RNA polymerase sigma factor 70 region 4 type 2" evidence="2">
    <location>
        <begin position="114"/>
        <end position="165"/>
    </location>
</feature>
<dbReference type="RefSeq" id="WP_128800589.1">
    <property type="nucleotide sequence ID" value="NZ_CP034669.1"/>
</dbReference>
<dbReference type="SUPFAM" id="SSF88946">
    <property type="entry name" value="Sigma2 domain of RNA polymerase sigma factors"/>
    <property type="match status" value="1"/>
</dbReference>
<dbReference type="Proteomes" id="UP000288758">
    <property type="component" value="Chromosome"/>
</dbReference>
<dbReference type="InterPro" id="IPR014284">
    <property type="entry name" value="RNA_pol_sigma-70_dom"/>
</dbReference>
<dbReference type="InterPro" id="IPR007627">
    <property type="entry name" value="RNA_pol_sigma70_r2"/>
</dbReference>